<reference evidence="2 3" key="1">
    <citation type="journal article" date="2012" name="J. Bacteriol.">
        <title>Genome Sequence of Nitratireductor indicus Type Strain C115.</title>
        <authorList>
            <person name="Lai Q."/>
            <person name="Li G."/>
            <person name="Yu Z."/>
            <person name="Shao Z."/>
        </authorList>
    </citation>
    <scope>NUCLEOTIDE SEQUENCE [LARGE SCALE GENOMIC DNA]</scope>
    <source>
        <strain evidence="2 3">C115</strain>
    </source>
</reference>
<evidence type="ECO:0000256" key="1">
    <source>
        <dbReference type="SAM" id="Phobius"/>
    </source>
</evidence>
<comment type="caution">
    <text evidence="2">The sequence shown here is derived from an EMBL/GenBank/DDBJ whole genome shotgun (WGS) entry which is preliminary data.</text>
</comment>
<dbReference type="PATRIC" id="fig|1231190.3.peg.4882"/>
<dbReference type="RefSeq" id="WP_009452986.1">
    <property type="nucleotide sequence ID" value="NZ_AMSI01000037.1"/>
</dbReference>
<evidence type="ECO:0000313" key="3">
    <source>
        <dbReference type="Proteomes" id="UP000007374"/>
    </source>
</evidence>
<evidence type="ECO:0000313" key="2">
    <source>
        <dbReference type="EMBL" id="EKF39868.1"/>
    </source>
</evidence>
<keyword evidence="3" id="KW-1185">Reference proteome</keyword>
<dbReference type="OrthoDB" id="7596934at2"/>
<sequence>MSISVIIALVGLGLMVVFMLSVMPGNSAESRMEEQLNAIPDFTPSVSYKSSMCKNAIAIDIDREKIAVLLNPMKLRQLEAKPSVYGFSDLMAVELVRDGASVIKTQRGSQIAGAAVGGVLLGPAGLIVGGLSGSKRQESKIEKLSIKLYANDMMTPVQELFFLDFPGTGVDPQQIQPILRDLDQWYGRLRVIVESKKTVRA</sequence>
<accession>K2MX83</accession>
<protein>
    <submittedName>
        <fullName evidence="2">Uncharacterized protein</fullName>
    </submittedName>
</protein>
<gene>
    <name evidence="2" type="ORF">NA8A_23724</name>
</gene>
<dbReference type="Proteomes" id="UP000007374">
    <property type="component" value="Unassembled WGS sequence"/>
</dbReference>
<organism evidence="2 3">
    <name type="scientific">Nitratireductor indicus C115</name>
    <dbReference type="NCBI Taxonomy" id="1231190"/>
    <lineage>
        <taxon>Bacteria</taxon>
        <taxon>Pseudomonadati</taxon>
        <taxon>Pseudomonadota</taxon>
        <taxon>Alphaproteobacteria</taxon>
        <taxon>Hyphomicrobiales</taxon>
        <taxon>Phyllobacteriaceae</taxon>
        <taxon>Nitratireductor</taxon>
    </lineage>
</organism>
<keyword evidence="1" id="KW-0472">Membrane</keyword>
<dbReference type="AlphaFoldDB" id="K2MX83"/>
<dbReference type="eggNOG" id="ENOG5032TH6">
    <property type="taxonomic scope" value="Bacteria"/>
</dbReference>
<proteinExistence type="predicted"/>
<keyword evidence="1" id="KW-1133">Transmembrane helix</keyword>
<dbReference type="EMBL" id="AMSI01000037">
    <property type="protein sequence ID" value="EKF39868.1"/>
    <property type="molecule type" value="Genomic_DNA"/>
</dbReference>
<feature type="transmembrane region" description="Helical" evidence="1">
    <location>
        <begin position="6"/>
        <end position="23"/>
    </location>
</feature>
<keyword evidence="1" id="KW-0812">Transmembrane</keyword>
<name>K2MX83_9HYPH</name>